<dbReference type="PROSITE" id="PS51257">
    <property type="entry name" value="PROKAR_LIPOPROTEIN"/>
    <property type="match status" value="1"/>
</dbReference>
<dbReference type="Proteomes" id="UP000499080">
    <property type="component" value="Unassembled WGS sequence"/>
</dbReference>
<protein>
    <submittedName>
        <fullName evidence="2">Uncharacterized protein</fullName>
    </submittedName>
</protein>
<organism evidence="2 3">
    <name type="scientific">Araneus ventricosus</name>
    <name type="common">Orbweaver spider</name>
    <name type="synonym">Epeira ventricosa</name>
    <dbReference type="NCBI Taxonomy" id="182803"/>
    <lineage>
        <taxon>Eukaryota</taxon>
        <taxon>Metazoa</taxon>
        <taxon>Ecdysozoa</taxon>
        <taxon>Arthropoda</taxon>
        <taxon>Chelicerata</taxon>
        <taxon>Arachnida</taxon>
        <taxon>Araneae</taxon>
        <taxon>Araneomorphae</taxon>
        <taxon>Entelegynae</taxon>
        <taxon>Araneoidea</taxon>
        <taxon>Araneidae</taxon>
        <taxon>Araneus</taxon>
    </lineage>
</organism>
<feature type="transmembrane region" description="Helical" evidence="1">
    <location>
        <begin position="12"/>
        <end position="31"/>
    </location>
</feature>
<gene>
    <name evidence="2" type="ORF">AVEN_28067_1</name>
</gene>
<keyword evidence="3" id="KW-1185">Reference proteome</keyword>
<comment type="caution">
    <text evidence="2">The sequence shown here is derived from an EMBL/GenBank/DDBJ whole genome shotgun (WGS) entry which is preliminary data.</text>
</comment>
<reference evidence="2 3" key="1">
    <citation type="journal article" date="2019" name="Sci. Rep.">
        <title>Orb-weaving spider Araneus ventricosus genome elucidates the spidroin gene catalogue.</title>
        <authorList>
            <person name="Kono N."/>
            <person name="Nakamura H."/>
            <person name="Ohtoshi R."/>
            <person name="Moran D.A.P."/>
            <person name="Shinohara A."/>
            <person name="Yoshida Y."/>
            <person name="Fujiwara M."/>
            <person name="Mori M."/>
            <person name="Tomita M."/>
            <person name="Arakawa K."/>
        </authorList>
    </citation>
    <scope>NUCLEOTIDE SEQUENCE [LARGE SCALE GENOMIC DNA]</scope>
</reference>
<evidence type="ECO:0000256" key="1">
    <source>
        <dbReference type="SAM" id="Phobius"/>
    </source>
</evidence>
<sequence>MLSKGVEIKTSLPISVITMACICLYWVAVIFNRVPICTVSVYRGYVISSTGTPTIILEAARKVPHNQFYDLERALQECSAPYWHYRIEGYSL</sequence>
<dbReference type="EMBL" id="BGPR01015749">
    <property type="protein sequence ID" value="GBN70466.1"/>
    <property type="molecule type" value="Genomic_DNA"/>
</dbReference>
<evidence type="ECO:0000313" key="3">
    <source>
        <dbReference type="Proteomes" id="UP000499080"/>
    </source>
</evidence>
<proteinExistence type="predicted"/>
<accession>A0A4Y2R4X5</accession>
<keyword evidence="1" id="KW-1133">Transmembrane helix</keyword>
<dbReference type="AlphaFoldDB" id="A0A4Y2R4X5"/>
<keyword evidence="1" id="KW-0812">Transmembrane</keyword>
<keyword evidence="1" id="KW-0472">Membrane</keyword>
<evidence type="ECO:0000313" key="2">
    <source>
        <dbReference type="EMBL" id="GBN70466.1"/>
    </source>
</evidence>
<name>A0A4Y2R4X5_ARAVE</name>